<accession>A0A1B0A709</accession>
<dbReference type="SUPFAM" id="SSF54236">
    <property type="entry name" value="Ubiquitin-like"/>
    <property type="match status" value="1"/>
</dbReference>
<dbReference type="Gene3D" id="3.10.20.90">
    <property type="entry name" value="Phosphatidylinositol 3-kinase Catalytic Subunit, Chain A, domain 1"/>
    <property type="match status" value="1"/>
</dbReference>
<evidence type="ECO:0000313" key="3">
    <source>
        <dbReference type="Proteomes" id="UP000092445"/>
    </source>
</evidence>
<dbReference type="VEuPathDB" id="VectorBase:GPAI036252"/>
<feature type="region of interest" description="Disordered" evidence="1">
    <location>
        <begin position="259"/>
        <end position="311"/>
    </location>
</feature>
<keyword evidence="3" id="KW-1185">Reference proteome</keyword>
<feature type="compositionally biased region" description="Basic and acidic residues" evidence="1">
    <location>
        <begin position="292"/>
        <end position="311"/>
    </location>
</feature>
<dbReference type="AlphaFoldDB" id="A0A1B0A709"/>
<dbReference type="Proteomes" id="UP000092445">
    <property type="component" value="Unassembled WGS sequence"/>
</dbReference>
<reference evidence="3" key="1">
    <citation type="submission" date="2014-03" db="EMBL/GenBank/DDBJ databases">
        <authorList>
            <person name="Aksoy S."/>
            <person name="Warren W."/>
            <person name="Wilson R.K."/>
        </authorList>
    </citation>
    <scope>NUCLEOTIDE SEQUENCE [LARGE SCALE GENOMIC DNA]</scope>
    <source>
        <strain evidence="3">IAEA</strain>
    </source>
</reference>
<dbReference type="EnsemblMetazoa" id="GPAI036252-RA">
    <property type="protein sequence ID" value="GPAI036252-PA"/>
    <property type="gene ID" value="GPAI036252"/>
</dbReference>
<name>A0A1B0A709_GLOPL</name>
<evidence type="ECO:0000313" key="2">
    <source>
        <dbReference type="EnsemblMetazoa" id="GPAI036252-PA"/>
    </source>
</evidence>
<sequence length="311" mass="34895">METLSDNVSIWIDGEKHWISGVDGKTTCADLICALLNYQSGQQQMFRDTDENDDEDVNVCNDSSEQVHVEEQAQLRIMEAFKATHYQHVSYITTNNKPQYSKQMQTVKCIAKDVIVSNTNTATNNNYCGNKPNKFSFNDDNNDENDNPNNVINQSMSINTKEDCKVTSSTDATAEISATKTATATATATATIANTNTNINVNVNINTNTANTDFAMGYILPRGITAIQLATEYVIVKQHRHCEEYLDGSTKVFDVLPPRDAPHKKEQSLYQVPEERTCIDAENNKPSLNVKRMNECEKQKEDKDKDKESKL</sequence>
<dbReference type="STRING" id="7398.A0A1B0A709"/>
<dbReference type="InterPro" id="IPR029071">
    <property type="entry name" value="Ubiquitin-like_domsf"/>
</dbReference>
<feature type="compositionally biased region" description="Basic and acidic residues" evidence="1">
    <location>
        <begin position="260"/>
        <end position="283"/>
    </location>
</feature>
<evidence type="ECO:0000256" key="1">
    <source>
        <dbReference type="SAM" id="MobiDB-lite"/>
    </source>
</evidence>
<proteinExistence type="predicted"/>
<protein>
    <submittedName>
        <fullName evidence="2">Uncharacterized protein</fullName>
    </submittedName>
</protein>
<organism evidence="2 3">
    <name type="scientific">Glossina pallidipes</name>
    <name type="common">Tsetse fly</name>
    <dbReference type="NCBI Taxonomy" id="7398"/>
    <lineage>
        <taxon>Eukaryota</taxon>
        <taxon>Metazoa</taxon>
        <taxon>Ecdysozoa</taxon>
        <taxon>Arthropoda</taxon>
        <taxon>Hexapoda</taxon>
        <taxon>Insecta</taxon>
        <taxon>Pterygota</taxon>
        <taxon>Neoptera</taxon>
        <taxon>Endopterygota</taxon>
        <taxon>Diptera</taxon>
        <taxon>Brachycera</taxon>
        <taxon>Muscomorpha</taxon>
        <taxon>Hippoboscoidea</taxon>
        <taxon>Glossinidae</taxon>
        <taxon>Glossina</taxon>
    </lineage>
</organism>
<reference evidence="2" key="2">
    <citation type="submission" date="2020-05" db="UniProtKB">
        <authorList>
            <consortium name="EnsemblMetazoa"/>
        </authorList>
    </citation>
    <scope>IDENTIFICATION</scope>
    <source>
        <strain evidence="2">IAEA</strain>
    </source>
</reference>